<proteinExistence type="predicted"/>
<organism evidence="2 3">
    <name type="scientific">Etheostoma spectabile</name>
    <name type="common">orangethroat darter</name>
    <dbReference type="NCBI Taxonomy" id="54343"/>
    <lineage>
        <taxon>Eukaryota</taxon>
        <taxon>Metazoa</taxon>
        <taxon>Chordata</taxon>
        <taxon>Craniata</taxon>
        <taxon>Vertebrata</taxon>
        <taxon>Euteleostomi</taxon>
        <taxon>Actinopterygii</taxon>
        <taxon>Neopterygii</taxon>
        <taxon>Teleostei</taxon>
        <taxon>Neoteleostei</taxon>
        <taxon>Acanthomorphata</taxon>
        <taxon>Eupercaria</taxon>
        <taxon>Perciformes</taxon>
        <taxon>Percoidei</taxon>
        <taxon>Percidae</taxon>
        <taxon>Etheostomatinae</taxon>
        <taxon>Etheostoma</taxon>
    </lineage>
</organism>
<dbReference type="Proteomes" id="UP000327493">
    <property type="component" value="Unassembled WGS sequence"/>
</dbReference>
<protein>
    <submittedName>
        <fullName evidence="2">Uncharacterized protein</fullName>
    </submittedName>
</protein>
<gene>
    <name evidence="2" type="ORF">FQN60_006045</name>
</gene>
<sequence>THTAVHNHRNLSQGPWPPAGSAPSYIEDLQVGVVKNLHGDSQPAVVVKTTTSGAEVPEKNRNAINHERQQAQARSSTSDNLLSSSTLTPASTLCTLLESHHTGGAVPSVCRPLTEEDLETQKLDPKEVDKNLRESSEENLMERSQKQFGSTEQRRTNLLHRQILQTAEGNSPVSVPQGELGGVGGVLTIHPLPKQQNMPQRPTSLPFLHKTKETASSRLKLGKSNHKQVETGVAKMNTVVVATAAEPRQVTAVTINTSTRGGGGAAVSRVHSKTSVASGYSAGAPTLMTNVLIGGGQTNPAGPQLEDEDKMEAGEDQGINLLNASPDEHEPLLSREQQPAESQPGSNANNNNNRTAWASNKVQGSDPDPCVRRVLCAGPASIPRSSRSPETCLCAGPASIPGFSKSRETRLCAEPESTPGCSRSPEICLCAGPVSNPGSSRTPETRLIQTQTEEAPGIVPNALRSPASASSKAKAPVLHKALNPPVSDPNPPVSESQHQKPTALLEPAVALRRPAFDPQSPALDPDFEFITGGGGGSQTHFPSGCHGAGSFGIPKINQSKSSM</sequence>
<feature type="region of interest" description="Disordered" evidence="1">
    <location>
        <begin position="117"/>
        <end position="153"/>
    </location>
</feature>
<feature type="compositionally biased region" description="Low complexity" evidence="1">
    <location>
        <begin position="347"/>
        <end position="360"/>
    </location>
</feature>
<feature type="non-terminal residue" evidence="2">
    <location>
        <position position="1"/>
    </location>
</feature>
<dbReference type="EMBL" id="VOFY01000060">
    <property type="protein sequence ID" value="KAA8578953.1"/>
    <property type="molecule type" value="Genomic_DNA"/>
</dbReference>
<name>A0A5J5CCT1_9PERO</name>
<evidence type="ECO:0000313" key="2">
    <source>
        <dbReference type="EMBL" id="KAA8578953.1"/>
    </source>
</evidence>
<feature type="region of interest" description="Disordered" evidence="1">
    <location>
        <begin position="330"/>
        <end position="368"/>
    </location>
</feature>
<dbReference type="AlphaFoldDB" id="A0A5J5CCT1"/>
<comment type="caution">
    <text evidence="2">The sequence shown here is derived from an EMBL/GenBank/DDBJ whole genome shotgun (WGS) entry which is preliminary data.</text>
</comment>
<reference evidence="2 3" key="1">
    <citation type="submission" date="2019-08" db="EMBL/GenBank/DDBJ databases">
        <title>A chromosome-level genome assembly, high-density linkage maps, and genome scans reveal the genomic architecture of hybrid incompatibilities underlying speciation via character displacement in darters (Percidae: Etheostominae).</title>
        <authorList>
            <person name="Moran R.L."/>
            <person name="Catchen J.M."/>
            <person name="Fuller R.C."/>
        </authorList>
    </citation>
    <scope>NUCLEOTIDE SEQUENCE [LARGE SCALE GENOMIC DNA]</scope>
    <source>
        <strain evidence="2">EspeVRDwgs_2016</strain>
        <tissue evidence="2">Muscle</tissue>
    </source>
</reference>
<accession>A0A5J5CCT1</accession>
<keyword evidence="3" id="KW-1185">Reference proteome</keyword>
<evidence type="ECO:0000313" key="3">
    <source>
        <dbReference type="Proteomes" id="UP000327493"/>
    </source>
</evidence>
<feature type="non-terminal residue" evidence="2">
    <location>
        <position position="563"/>
    </location>
</feature>
<feature type="compositionally biased region" description="Basic and acidic residues" evidence="1">
    <location>
        <begin position="119"/>
        <end position="145"/>
    </location>
</feature>
<feature type="compositionally biased region" description="Polar residues" evidence="1">
    <location>
        <begin position="335"/>
        <end position="346"/>
    </location>
</feature>
<feature type="region of interest" description="Disordered" evidence="1">
    <location>
        <begin position="1"/>
        <end position="23"/>
    </location>
</feature>
<evidence type="ECO:0000256" key="1">
    <source>
        <dbReference type="SAM" id="MobiDB-lite"/>
    </source>
</evidence>
<feature type="region of interest" description="Disordered" evidence="1">
    <location>
        <begin position="516"/>
        <end position="563"/>
    </location>
</feature>